<keyword evidence="6" id="KW-1185">Reference proteome</keyword>
<keyword evidence="3" id="KW-0804">Transcription</keyword>
<accession>A0ABU0YT78</accession>
<protein>
    <submittedName>
        <fullName evidence="5">Helix-turn-helix domain-containing protein</fullName>
    </submittedName>
</protein>
<reference evidence="6" key="1">
    <citation type="submission" date="2023-08" db="EMBL/GenBank/DDBJ databases">
        <title>Rhodospirillaceae gen. nov., a novel taxon isolated from the Yangtze River Yuezi River estuary sludge.</title>
        <authorList>
            <person name="Ruan L."/>
        </authorList>
    </citation>
    <scope>NUCLEOTIDE SEQUENCE [LARGE SCALE GENOMIC DNA]</scope>
    <source>
        <strain evidence="6">R-7</strain>
    </source>
</reference>
<sequence>MSGRIVTASTEDVPRDRRREYWEDVVARVHLRMEMAPKSDTDFTASLFAVSLDDVTLVQITSTAHSGKRSKRSKDEQGRERCFFIAAQRGQVMLRQEERESLLEPGDMALLDSRLASEYSAAGPVAFLGVSFPRTELTQRIGGLERLNTKALAHGAPMHRFTYHYLERLLTFAPEIDTPELFRMKSHMLDLIAVTVGRLRVAEVTGSAYKASLLHRMKAFVEERLHDPRLDIRAVADRFRVSPRYVSQLFRDEATTFNGFTRQRRLERCRRLLELSRANAPSIGEIAATVGFGSQAYLNKAFKRSFGTTPGDYRRSFQSRAGEP</sequence>
<dbReference type="SUPFAM" id="SSF46689">
    <property type="entry name" value="Homeodomain-like"/>
    <property type="match status" value="1"/>
</dbReference>
<comment type="caution">
    <text evidence="5">The sequence shown here is derived from an EMBL/GenBank/DDBJ whole genome shotgun (WGS) entry which is preliminary data.</text>
</comment>
<dbReference type="InterPro" id="IPR050204">
    <property type="entry name" value="AraC_XylS_family_regulators"/>
</dbReference>
<evidence type="ECO:0000256" key="1">
    <source>
        <dbReference type="ARBA" id="ARBA00023015"/>
    </source>
</evidence>
<dbReference type="InterPro" id="IPR009057">
    <property type="entry name" value="Homeodomain-like_sf"/>
</dbReference>
<dbReference type="InterPro" id="IPR018060">
    <property type="entry name" value="HTH_AraC"/>
</dbReference>
<evidence type="ECO:0000256" key="3">
    <source>
        <dbReference type="ARBA" id="ARBA00023163"/>
    </source>
</evidence>
<dbReference type="PRINTS" id="PR00032">
    <property type="entry name" value="HTHARAC"/>
</dbReference>
<gene>
    <name evidence="5" type="ORF">Q8A70_20300</name>
</gene>
<dbReference type="Pfam" id="PF12833">
    <property type="entry name" value="HTH_18"/>
    <property type="match status" value="1"/>
</dbReference>
<keyword evidence="2" id="KW-0238">DNA-binding</keyword>
<dbReference type="PROSITE" id="PS01124">
    <property type="entry name" value="HTH_ARAC_FAMILY_2"/>
    <property type="match status" value="1"/>
</dbReference>
<evidence type="ECO:0000256" key="2">
    <source>
        <dbReference type="ARBA" id="ARBA00023125"/>
    </source>
</evidence>
<dbReference type="Pfam" id="PF14525">
    <property type="entry name" value="AraC_binding_2"/>
    <property type="match status" value="1"/>
</dbReference>
<dbReference type="EMBL" id="JAUYVI010000006">
    <property type="protein sequence ID" value="MDQ7250043.1"/>
    <property type="molecule type" value="Genomic_DNA"/>
</dbReference>
<dbReference type="RefSeq" id="WP_379958779.1">
    <property type="nucleotide sequence ID" value="NZ_JAUYVI010000006.1"/>
</dbReference>
<name>A0ABU0YT78_9PROT</name>
<dbReference type="PANTHER" id="PTHR46796">
    <property type="entry name" value="HTH-TYPE TRANSCRIPTIONAL ACTIVATOR RHAS-RELATED"/>
    <property type="match status" value="1"/>
</dbReference>
<evidence type="ECO:0000313" key="6">
    <source>
        <dbReference type="Proteomes" id="UP001230156"/>
    </source>
</evidence>
<proteinExistence type="predicted"/>
<evidence type="ECO:0000313" key="5">
    <source>
        <dbReference type="EMBL" id="MDQ7250043.1"/>
    </source>
</evidence>
<organism evidence="5 6">
    <name type="scientific">Dongia sedimenti</name>
    <dbReference type="NCBI Taxonomy" id="3064282"/>
    <lineage>
        <taxon>Bacteria</taxon>
        <taxon>Pseudomonadati</taxon>
        <taxon>Pseudomonadota</taxon>
        <taxon>Alphaproteobacteria</taxon>
        <taxon>Rhodospirillales</taxon>
        <taxon>Dongiaceae</taxon>
        <taxon>Dongia</taxon>
    </lineage>
</organism>
<dbReference type="Gene3D" id="1.10.10.60">
    <property type="entry name" value="Homeodomain-like"/>
    <property type="match status" value="1"/>
</dbReference>
<keyword evidence="1" id="KW-0805">Transcription regulation</keyword>
<evidence type="ECO:0000259" key="4">
    <source>
        <dbReference type="PROSITE" id="PS01124"/>
    </source>
</evidence>
<dbReference type="InterPro" id="IPR020449">
    <property type="entry name" value="Tscrpt_reg_AraC-type_HTH"/>
</dbReference>
<dbReference type="InterPro" id="IPR035418">
    <property type="entry name" value="AraC-bd_2"/>
</dbReference>
<dbReference type="PANTHER" id="PTHR46796:SF6">
    <property type="entry name" value="ARAC SUBFAMILY"/>
    <property type="match status" value="1"/>
</dbReference>
<feature type="domain" description="HTH araC/xylS-type" evidence="4">
    <location>
        <begin position="215"/>
        <end position="316"/>
    </location>
</feature>
<dbReference type="SMART" id="SM00342">
    <property type="entry name" value="HTH_ARAC"/>
    <property type="match status" value="1"/>
</dbReference>
<dbReference type="Proteomes" id="UP001230156">
    <property type="component" value="Unassembled WGS sequence"/>
</dbReference>